<feature type="region of interest" description="Disordered" evidence="1">
    <location>
        <begin position="72"/>
        <end position="93"/>
    </location>
</feature>
<protein>
    <submittedName>
        <fullName evidence="2">13603_t:CDS:1</fullName>
    </submittedName>
</protein>
<proteinExistence type="predicted"/>
<evidence type="ECO:0000313" key="2">
    <source>
        <dbReference type="EMBL" id="CAG8680503.1"/>
    </source>
</evidence>
<dbReference type="Proteomes" id="UP000789831">
    <property type="component" value="Unassembled WGS sequence"/>
</dbReference>
<evidence type="ECO:0000313" key="3">
    <source>
        <dbReference type="Proteomes" id="UP000789831"/>
    </source>
</evidence>
<gene>
    <name evidence="2" type="ORF">AGERDE_LOCUS12654</name>
</gene>
<sequence length="118" mass="13460">MDNAVKQQATSTGKKFTTQLGTNNTQATTIIKTITKMAIKLAREQLWLPRCKTQIEWEKQYNITIKNKKSSSDAPKIATTKVNTQIKKPKQQNKQQFKELDGIFCYCGIAKQKHNNIS</sequence>
<evidence type="ECO:0000256" key="1">
    <source>
        <dbReference type="SAM" id="MobiDB-lite"/>
    </source>
</evidence>
<organism evidence="2 3">
    <name type="scientific">Ambispora gerdemannii</name>
    <dbReference type="NCBI Taxonomy" id="144530"/>
    <lineage>
        <taxon>Eukaryota</taxon>
        <taxon>Fungi</taxon>
        <taxon>Fungi incertae sedis</taxon>
        <taxon>Mucoromycota</taxon>
        <taxon>Glomeromycotina</taxon>
        <taxon>Glomeromycetes</taxon>
        <taxon>Archaeosporales</taxon>
        <taxon>Ambisporaceae</taxon>
        <taxon>Ambispora</taxon>
    </lineage>
</organism>
<comment type="caution">
    <text evidence="2">The sequence shown here is derived from an EMBL/GenBank/DDBJ whole genome shotgun (WGS) entry which is preliminary data.</text>
</comment>
<keyword evidence="3" id="KW-1185">Reference proteome</keyword>
<name>A0A9N9EMH7_9GLOM</name>
<reference evidence="2" key="1">
    <citation type="submission" date="2021-06" db="EMBL/GenBank/DDBJ databases">
        <authorList>
            <person name="Kallberg Y."/>
            <person name="Tangrot J."/>
            <person name="Rosling A."/>
        </authorList>
    </citation>
    <scope>NUCLEOTIDE SEQUENCE</scope>
    <source>
        <strain evidence="2">MT106</strain>
    </source>
</reference>
<dbReference type="EMBL" id="CAJVPL010010203">
    <property type="protein sequence ID" value="CAG8680503.1"/>
    <property type="molecule type" value="Genomic_DNA"/>
</dbReference>
<dbReference type="AlphaFoldDB" id="A0A9N9EMH7"/>
<feature type="non-terminal residue" evidence="2">
    <location>
        <position position="1"/>
    </location>
</feature>
<accession>A0A9N9EMH7</accession>